<evidence type="ECO:0000256" key="1">
    <source>
        <dbReference type="SAM" id="Coils"/>
    </source>
</evidence>
<evidence type="ECO:0000313" key="3">
    <source>
        <dbReference type="Proteomes" id="UP000078348"/>
    </source>
</evidence>
<keyword evidence="1" id="KW-0175">Coiled coil</keyword>
<dbReference type="EMBL" id="LXWW01000072">
    <property type="protein sequence ID" value="OAO16602.1"/>
    <property type="molecule type" value="Genomic_DNA"/>
</dbReference>
<dbReference type="SUPFAM" id="SSF53098">
    <property type="entry name" value="Ribonuclease H-like"/>
    <property type="match status" value="1"/>
</dbReference>
<name>A0A196SK90_BLAHN</name>
<proteinExistence type="predicted"/>
<dbReference type="InterPro" id="IPR012337">
    <property type="entry name" value="RNaseH-like_sf"/>
</dbReference>
<dbReference type="AlphaFoldDB" id="A0A196SK90"/>
<organism evidence="2 3">
    <name type="scientific">Blastocystis sp. subtype 1 (strain ATCC 50177 / NandII)</name>
    <dbReference type="NCBI Taxonomy" id="478820"/>
    <lineage>
        <taxon>Eukaryota</taxon>
        <taxon>Sar</taxon>
        <taxon>Stramenopiles</taxon>
        <taxon>Bigyra</taxon>
        <taxon>Opalozoa</taxon>
        <taxon>Opalinata</taxon>
        <taxon>Blastocystidae</taxon>
        <taxon>Blastocystis</taxon>
    </lineage>
</organism>
<keyword evidence="3" id="KW-1185">Reference proteome</keyword>
<feature type="coiled-coil region" evidence="1">
    <location>
        <begin position="550"/>
        <end position="577"/>
    </location>
</feature>
<sequence length="731" mass="83139">MKKFSSWDDLKDIKKVTDEVQHTGITSFFGKREARNGEEGASKRMKTGCSDDSEEITALKTVESIGAGSGYVVVLKGQVMRTVKVTVGNMADSWNRRDDVTCLFWKDDIATYDQSNRVIPVIYNNLRVLLQCLLQCFSAYSLSCDAWSLPSVGFKAICFFIHVYHQRTYRTLLLDVIPVDGGKAEDIDNAAKRVGKYYHLSEDWLITTDGAFANVRCFGTRRLICIAHALNTACSHLVSPARDSRACNLDKDERSIIREYFGAADNICKIFRSDATYKEFVEWYDNYVQSRPDVDKANLKKPLTPCETRWIGKIIFLEWLQECAVAAYAFLAYEGRKGVDLEVVHDCLRQLPEVYGKGVDLEVVHDCLRQLPEVYGLLRIMNNALNLLAGETTTAHLILPVLYWLKRIFTSLHGRLHSKVAQLMLKSFLWELTDGCLVIPTEQLKYYRCAAACHPFLEKTTPELFEECMKEAEEQYAKILSACSEEQRRSLSESRTSFSKYIKSVLDDVKNSEMLTIDAIPNALKHHPKGIDGLRLRGDTGGLLSVEALNALVIRSKESVEKELKRLERSLKSYRKQNCDPSNIISRIRMLENWKLYGGSVDDEKTPATGEEAAYDTAVLLCMVSTTKVQHLFDFYEKDGSEAKPASDPITLMYENSLHISATEADCERFFRILSLVVKKPYVVNVGKEKACMKAFIRYYAREVYYAMGNGKEEKKSIYSIMFKQGRLRVC</sequence>
<comment type="caution">
    <text evidence="2">The sequence shown here is derived from an EMBL/GenBank/DDBJ whole genome shotgun (WGS) entry which is preliminary data.</text>
</comment>
<gene>
    <name evidence="2" type="ORF">AV274_1667</name>
</gene>
<evidence type="ECO:0000313" key="2">
    <source>
        <dbReference type="EMBL" id="OAO16602.1"/>
    </source>
</evidence>
<reference evidence="2 3" key="1">
    <citation type="submission" date="2016-05" db="EMBL/GenBank/DDBJ databases">
        <title>Nuclear genome of Blastocystis sp. subtype 1 NandII.</title>
        <authorList>
            <person name="Gentekaki E."/>
            <person name="Curtis B."/>
            <person name="Stairs C."/>
            <person name="Eme L."/>
            <person name="Herman E."/>
            <person name="Klimes V."/>
            <person name="Arias M.C."/>
            <person name="Elias M."/>
            <person name="Hilliou F."/>
            <person name="Klute M."/>
            <person name="Malik S.-B."/>
            <person name="Pightling A."/>
            <person name="Rachubinski R."/>
            <person name="Salas D."/>
            <person name="Schlacht A."/>
            <person name="Suga H."/>
            <person name="Archibald J."/>
            <person name="Ball S.G."/>
            <person name="Clark G."/>
            <person name="Dacks J."/>
            <person name="Van Der Giezen M."/>
            <person name="Tsaousis A."/>
            <person name="Roger A."/>
        </authorList>
    </citation>
    <scope>NUCLEOTIDE SEQUENCE [LARGE SCALE GENOMIC DNA]</scope>
    <source>
        <strain evidence="3">ATCC 50177 / NandII</strain>
    </source>
</reference>
<accession>A0A196SK90</accession>
<dbReference type="Proteomes" id="UP000078348">
    <property type="component" value="Unassembled WGS sequence"/>
</dbReference>
<protein>
    <submittedName>
        <fullName evidence="2">Uncharacterized protein</fullName>
    </submittedName>
</protein>